<evidence type="ECO:0000313" key="7">
    <source>
        <dbReference type="Proteomes" id="UP000426246"/>
    </source>
</evidence>
<dbReference type="Gene3D" id="3.30.260.10">
    <property type="entry name" value="TCP-1-like chaperonin intermediate domain"/>
    <property type="match status" value="1"/>
</dbReference>
<dbReference type="GO" id="GO:0140662">
    <property type="term" value="F:ATP-dependent protein folding chaperone"/>
    <property type="evidence" value="ECO:0007669"/>
    <property type="project" value="InterPro"/>
</dbReference>
<name>A0A6B8RIY8_9BACL</name>
<dbReference type="KEGG" id="ppsc:EHS13_12830"/>
<protein>
    <submittedName>
        <fullName evidence="6">Chaperonin</fullName>
    </submittedName>
</protein>
<organism evidence="6 7">
    <name type="scientific">Paenibacillus psychroresistens</name>
    <dbReference type="NCBI Taxonomy" id="1778678"/>
    <lineage>
        <taxon>Bacteria</taxon>
        <taxon>Bacillati</taxon>
        <taxon>Bacillota</taxon>
        <taxon>Bacilli</taxon>
        <taxon>Bacillales</taxon>
        <taxon>Paenibacillaceae</taxon>
        <taxon>Paenibacillus</taxon>
    </lineage>
</organism>
<dbReference type="PROSITE" id="PS00751">
    <property type="entry name" value="TCP1_2"/>
    <property type="match status" value="1"/>
</dbReference>
<keyword evidence="7" id="KW-1185">Reference proteome</keyword>
<evidence type="ECO:0000256" key="2">
    <source>
        <dbReference type="ARBA" id="ARBA00008020"/>
    </source>
</evidence>
<sequence>MSQAKQGNHEGEERYATLLNNAGAIRAICAAVEGTLGPKGLDTMLVGTQGEVLITNDGVTILEKMDVTHPAARLMVQVARSQQAIVGDGTTTATVLAGALVSEGVAQVMKGVPVAKVVRGMEQGIQLAMESLQSRSRYIADLDDPILYRIAYTAGREHKDIADLVLAAAKLTGMDKLKDEAFRFADTVTAVEKANNQVWNGILLHKKPLHPQMHRNTAFKQVLVLQDALEPEAIDEEALATESGFRAFLEMREQFKAQLEQLIKLQVGLISVERAVDAEAEQFCADHGIMLVQRLTRAETLQLCEYTGAKPVRRSALKKSPAELATVLGTAGAIDYDERIERIRLSEGEGKPLVTLIVGASTREVASERSRIAMDAAAALQAALWGGYLPGGGAAEIAAAHELDRFRESQMGMESFGISAVSQALRKPLGQIVLNAGYNPLEKVEEIKAAQLLKQTDSLGIDCDTGKLIDCLEAGIVDPTLVKLHALKAAGEVAGALLRIHTVIKMKSHLSEESD</sequence>
<evidence type="ECO:0000256" key="1">
    <source>
        <dbReference type="ARBA" id="ARBA00006607"/>
    </source>
</evidence>
<dbReference type="InterPro" id="IPR027409">
    <property type="entry name" value="GroEL-like_apical_dom_sf"/>
</dbReference>
<dbReference type="PANTHER" id="PTHR11353">
    <property type="entry name" value="CHAPERONIN"/>
    <property type="match status" value="1"/>
</dbReference>
<evidence type="ECO:0000256" key="4">
    <source>
        <dbReference type="ARBA" id="ARBA00022840"/>
    </source>
</evidence>
<dbReference type="Pfam" id="PF00118">
    <property type="entry name" value="Cpn60_TCP1"/>
    <property type="match status" value="1"/>
</dbReference>
<dbReference type="Proteomes" id="UP000426246">
    <property type="component" value="Chromosome"/>
</dbReference>
<comment type="similarity">
    <text evidence="1">Belongs to the chaperonin (HSP60) family.</text>
</comment>
<dbReference type="InterPro" id="IPR002194">
    <property type="entry name" value="Chaperonin_TCP-1_CS"/>
</dbReference>
<dbReference type="AlphaFoldDB" id="A0A6B8RIY8"/>
<evidence type="ECO:0000313" key="6">
    <source>
        <dbReference type="EMBL" id="QGQ95704.1"/>
    </source>
</evidence>
<proteinExistence type="inferred from homology"/>
<dbReference type="EMBL" id="CP034235">
    <property type="protein sequence ID" value="QGQ95704.1"/>
    <property type="molecule type" value="Genomic_DNA"/>
</dbReference>
<gene>
    <name evidence="6" type="ORF">EHS13_12830</name>
</gene>
<dbReference type="GO" id="GO:0016887">
    <property type="term" value="F:ATP hydrolysis activity"/>
    <property type="evidence" value="ECO:0007669"/>
    <property type="project" value="InterPro"/>
</dbReference>
<dbReference type="PRINTS" id="PR00304">
    <property type="entry name" value="TCOMPLEXTCP1"/>
</dbReference>
<keyword evidence="3" id="KW-0547">Nucleotide-binding</keyword>
<evidence type="ECO:0000256" key="3">
    <source>
        <dbReference type="ARBA" id="ARBA00022741"/>
    </source>
</evidence>
<dbReference type="GO" id="GO:0051082">
    <property type="term" value="F:unfolded protein binding"/>
    <property type="evidence" value="ECO:0007669"/>
    <property type="project" value="InterPro"/>
</dbReference>
<dbReference type="InterPro" id="IPR017998">
    <property type="entry name" value="Chaperone_TCP-1"/>
</dbReference>
<accession>A0A6B8RIY8</accession>
<dbReference type="Gene3D" id="1.10.560.10">
    <property type="entry name" value="GroEL-like equatorial domain"/>
    <property type="match status" value="1"/>
</dbReference>
<dbReference type="GO" id="GO:0005524">
    <property type="term" value="F:ATP binding"/>
    <property type="evidence" value="ECO:0007669"/>
    <property type="project" value="UniProtKB-KW"/>
</dbReference>
<evidence type="ECO:0000256" key="5">
    <source>
        <dbReference type="ARBA" id="ARBA00023186"/>
    </source>
</evidence>
<dbReference type="InterPro" id="IPR027413">
    <property type="entry name" value="GROEL-like_equatorial_sf"/>
</dbReference>
<keyword evidence="5" id="KW-0143">Chaperone</keyword>
<dbReference type="InterPro" id="IPR027410">
    <property type="entry name" value="TCP-1-like_intermed_sf"/>
</dbReference>
<dbReference type="SUPFAM" id="SSF48592">
    <property type="entry name" value="GroEL equatorial domain-like"/>
    <property type="match status" value="1"/>
</dbReference>
<dbReference type="InterPro" id="IPR002423">
    <property type="entry name" value="Cpn60/GroEL/TCP-1"/>
</dbReference>
<reference evidence="7" key="1">
    <citation type="submission" date="2018-11" db="EMBL/GenBank/DDBJ databases">
        <title>Complete genome sequence of Paenibacillus sp. ML311-T8.</title>
        <authorList>
            <person name="Nam Y.-D."/>
            <person name="Kang J."/>
            <person name="Chung W.-H."/>
            <person name="Park Y.S."/>
        </authorList>
    </citation>
    <scope>NUCLEOTIDE SEQUENCE [LARGE SCALE GENOMIC DNA]</scope>
    <source>
        <strain evidence="7">ML311-T8</strain>
    </source>
</reference>
<dbReference type="RefSeq" id="WP_155700740.1">
    <property type="nucleotide sequence ID" value="NZ_CP034235.1"/>
</dbReference>
<keyword evidence="4" id="KW-0067">ATP-binding</keyword>
<dbReference type="Gene3D" id="3.50.7.10">
    <property type="entry name" value="GroEL"/>
    <property type="match status" value="1"/>
</dbReference>
<comment type="similarity">
    <text evidence="2">Belongs to the TCP-1 chaperonin family.</text>
</comment>
<dbReference type="SUPFAM" id="SSF52029">
    <property type="entry name" value="GroEL apical domain-like"/>
    <property type="match status" value="1"/>
</dbReference>
<dbReference type="OrthoDB" id="2379282at2"/>